<evidence type="ECO:0000259" key="8">
    <source>
        <dbReference type="Pfam" id="PF02687"/>
    </source>
</evidence>
<evidence type="ECO:0000256" key="5">
    <source>
        <dbReference type="ARBA" id="ARBA00022989"/>
    </source>
</evidence>
<evidence type="ECO:0000256" key="4">
    <source>
        <dbReference type="ARBA" id="ARBA00022692"/>
    </source>
</evidence>
<dbReference type="InterPro" id="IPR051447">
    <property type="entry name" value="Lipoprotein-release_system"/>
</dbReference>
<evidence type="ECO:0000256" key="7">
    <source>
        <dbReference type="SAM" id="Phobius"/>
    </source>
</evidence>
<gene>
    <name evidence="9" type="ORF">H9L14_02225</name>
</gene>
<accession>A0ABX6T992</accession>
<dbReference type="Proteomes" id="UP000516105">
    <property type="component" value="Chromosome"/>
</dbReference>
<dbReference type="PANTHER" id="PTHR30489:SF0">
    <property type="entry name" value="LIPOPROTEIN-RELEASING SYSTEM TRANSMEMBRANE PROTEIN LOLE"/>
    <property type="match status" value="1"/>
</dbReference>
<evidence type="ECO:0000256" key="6">
    <source>
        <dbReference type="ARBA" id="ARBA00023136"/>
    </source>
</evidence>
<keyword evidence="10" id="KW-1185">Reference proteome</keyword>
<keyword evidence="3" id="KW-1003">Cell membrane</keyword>
<evidence type="ECO:0000313" key="9">
    <source>
        <dbReference type="EMBL" id="QNP46104.1"/>
    </source>
</evidence>
<feature type="transmembrane region" description="Helical" evidence="7">
    <location>
        <begin position="12"/>
        <end position="36"/>
    </location>
</feature>
<dbReference type="Pfam" id="PF02687">
    <property type="entry name" value="FtsX"/>
    <property type="match status" value="1"/>
</dbReference>
<keyword evidence="5 7" id="KW-1133">Transmembrane helix</keyword>
<dbReference type="RefSeq" id="WP_187709057.1">
    <property type="nucleotide sequence ID" value="NZ_CP060782.1"/>
</dbReference>
<protein>
    <submittedName>
        <fullName evidence="9">FtsX-like permease family protein</fullName>
    </submittedName>
</protein>
<feature type="domain" description="ABC3 transporter permease C-terminal" evidence="8">
    <location>
        <begin position="18"/>
        <end position="128"/>
    </location>
</feature>
<comment type="subcellular location">
    <subcellularLocation>
        <location evidence="1">Cell membrane</location>
        <topology evidence="1">Multi-pass membrane protein</topology>
    </subcellularLocation>
</comment>
<organism evidence="9 10">
    <name type="scientific">Sphingomonas sediminicola</name>
    <dbReference type="NCBI Taxonomy" id="386874"/>
    <lineage>
        <taxon>Bacteria</taxon>
        <taxon>Pseudomonadati</taxon>
        <taxon>Pseudomonadota</taxon>
        <taxon>Alphaproteobacteria</taxon>
        <taxon>Sphingomonadales</taxon>
        <taxon>Sphingomonadaceae</taxon>
        <taxon>Sphingomonas</taxon>
    </lineage>
</organism>
<keyword evidence="4 7" id="KW-0812">Transmembrane</keyword>
<name>A0ABX6T992_9SPHN</name>
<evidence type="ECO:0000256" key="3">
    <source>
        <dbReference type="ARBA" id="ARBA00022475"/>
    </source>
</evidence>
<dbReference type="InterPro" id="IPR003838">
    <property type="entry name" value="ABC3_permease_C"/>
</dbReference>
<feature type="transmembrane region" description="Helical" evidence="7">
    <location>
        <begin position="106"/>
        <end position="124"/>
    </location>
</feature>
<proteinExistence type="inferred from homology"/>
<dbReference type="EMBL" id="CP060782">
    <property type="protein sequence ID" value="QNP46104.1"/>
    <property type="molecule type" value="Genomic_DNA"/>
</dbReference>
<comment type="similarity">
    <text evidence="2">Belongs to the ABC-4 integral membrane protein family. LolC/E subfamily.</text>
</comment>
<reference evidence="9 10" key="1">
    <citation type="submission" date="2020-08" db="EMBL/GenBank/DDBJ databases">
        <title>Genome sequence of Sphingomonas sediminicola KACC 15039T.</title>
        <authorList>
            <person name="Hyun D.-W."/>
            <person name="Bae J.-W."/>
        </authorList>
    </citation>
    <scope>NUCLEOTIDE SEQUENCE [LARGE SCALE GENOMIC DNA]</scope>
    <source>
        <strain evidence="9 10">KACC 15039</strain>
    </source>
</reference>
<evidence type="ECO:0000256" key="2">
    <source>
        <dbReference type="ARBA" id="ARBA00005236"/>
    </source>
</evidence>
<evidence type="ECO:0000313" key="10">
    <source>
        <dbReference type="Proteomes" id="UP000516105"/>
    </source>
</evidence>
<dbReference type="PANTHER" id="PTHR30489">
    <property type="entry name" value="LIPOPROTEIN-RELEASING SYSTEM TRANSMEMBRANE PROTEIN LOLE"/>
    <property type="match status" value="1"/>
</dbReference>
<evidence type="ECO:0000256" key="1">
    <source>
        <dbReference type="ARBA" id="ARBA00004651"/>
    </source>
</evidence>
<sequence>MRDTVAEQMGIVTLFNTLFAALIVLGVVYNSARISLSERARDLASMRVLGFRRGEVAYVLLGELGLLVLISLPIGIGLGIALTRYVTQQFSADLYSIPLGFNPQTPAEGVLAVVVAAAATALLIRSRIDRLDLVRALKTRE</sequence>
<keyword evidence="6 7" id="KW-0472">Membrane</keyword>
<feature type="transmembrane region" description="Helical" evidence="7">
    <location>
        <begin position="57"/>
        <end position="86"/>
    </location>
</feature>